<dbReference type="EMBL" id="JADPRT010000002">
    <property type="protein sequence ID" value="MBF9067388.1"/>
    <property type="molecule type" value="Genomic_DNA"/>
</dbReference>
<evidence type="ECO:0000313" key="3">
    <source>
        <dbReference type="Proteomes" id="UP000657385"/>
    </source>
</evidence>
<keyword evidence="3" id="KW-1185">Reference proteome</keyword>
<dbReference type="AlphaFoldDB" id="A0A931B3Q9"/>
<evidence type="ECO:0000313" key="2">
    <source>
        <dbReference type="EMBL" id="MBF9067388.1"/>
    </source>
</evidence>
<dbReference type="Pfam" id="PF14581">
    <property type="entry name" value="SseB_C"/>
    <property type="match status" value="1"/>
</dbReference>
<organism evidence="2 3">
    <name type="scientific">Streptacidiphilus fuscans</name>
    <dbReference type="NCBI Taxonomy" id="2789292"/>
    <lineage>
        <taxon>Bacteria</taxon>
        <taxon>Bacillati</taxon>
        <taxon>Actinomycetota</taxon>
        <taxon>Actinomycetes</taxon>
        <taxon>Kitasatosporales</taxon>
        <taxon>Streptomycetaceae</taxon>
        <taxon>Streptacidiphilus</taxon>
    </lineage>
</organism>
<sequence length="253" mass="27272">MIEQALQEVLPGRYDRYEALLQAIAQGELWMLLWHGTPGSPDAQYGSLEVGGYGYAPCVTSAEQLAACGWTRQHKVCSGPEVASALYHERWGLWLNPHQPGGGVGIPWADLRRVAGGLDRLPAGPLNLTAVGSPPPAVPSSVSSMAALTPFCDRLTAEARETPAVRTLRRAWVEPSWGDPYLVIGLDLHDASAAAAETVRQMVERSLTSAPEELPLSTVAMSDPYDPVATWLSARVPAFYDRERDVDLAPSSS</sequence>
<comment type="caution">
    <text evidence="2">The sequence shown here is derived from an EMBL/GenBank/DDBJ whole genome shotgun (WGS) entry which is preliminary data.</text>
</comment>
<evidence type="ECO:0000259" key="1">
    <source>
        <dbReference type="Pfam" id="PF14581"/>
    </source>
</evidence>
<dbReference type="Proteomes" id="UP000657385">
    <property type="component" value="Unassembled WGS sequence"/>
</dbReference>
<reference evidence="2" key="1">
    <citation type="submission" date="2020-11" db="EMBL/GenBank/DDBJ databases">
        <title>Isolation and identification of active actinomycetes.</title>
        <authorList>
            <person name="Yu B."/>
        </authorList>
    </citation>
    <scope>NUCLEOTIDE SEQUENCE</scope>
    <source>
        <strain evidence="2">NEAU-YB345</strain>
    </source>
</reference>
<gene>
    <name evidence="2" type="ORF">I2501_04965</name>
</gene>
<proteinExistence type="predicted"/>
<name>A0A931B3Q9_9ACTN</name>
<accession>A0A931B3Q9</accession>
<protein>
    <submittedName>
        <fullName evidence="2">Enhanced serine sensitivity protein SseB C-terminal domain-containing protein</fullName>
    </submittedName>
</protein>
<feature type="domain" description="SseB protein C-terminal" evidence="1">
    <location>
        <begin position="150"/>
        <end position="242"/>
    </location>
</feature>
<dbReference type="InterPro" id="IPR027945">
    <property type="entry name" value="SseB_C"/>
</dbReference>
<dbReference type="RefSeq" id="WP_196192579.1">
    <property type="nucleotide sequence ID" value="NZ_JADPRT010000002.1"/>
</dbReference>